<feature type="region of interest" description="Disordered" evidence="1">
    <location>
        <begin position="1"/>
        <end position="25"/>
    </location>
</feature>
<feature type="compositionally biased region" description="Polar residues" evidence="1">
    <location>
        <begin position="11"/>
        <end position="23"/>
    </location>
</feature>
<evidence type="ECO:0000256" key="1">
    <source>
        <dbReference type="SAM" id="MobiDB-lite"/>
    </source>
</evidence>
<feature type="compositionally biased region" description="Basic and acidic residues" evidence="1">
    <location>
        <begin position="45"/>
        <end position="58"/>
    </location>
</feature>
<accession>A0A4D6KZG8</accession>
<evidence type="ECO:0000313" key="2">
    <source>
        <dbReference type="EMBL" id="QCD79544.1"/>
    </source>
</evidence>
<organism evidence="2 3">
    <name type="scientific">Vigna unguiculata</name>
    <name type="common">Cowpea</name>
    <dbReference type="NCBI Taxonomy" id="3917"/>
    <lineage>
        <taxon>Eukaryota</taxon>
        <taxon>Viridiplantae</taxon>
        <taxon>Streptophyta</taxon>
        <taxon>Embryophyta</taxon>
        <taxon>Tracheophyta</taxon>
        <taxon>Spermatophyta</taxon>
        <taxon>Magnoliopsida</taxon>
        <taxon>eudicotyledons</taxon>
        <taxon>Gunneridae</taxon>
        <taxon>Pentapetalae</taxon>
        <taxon>rosids</taxon>
        <taxon>fabids</taxon>
        <taxon>Fabales</taxon>
        <taxon>Fabaceae</taxon>
        <taxon>Papilionoideae</taxon>
        <taxon>50 kb inversion clade</taxon>
        <taxon>NPAAA clade</taxon>
        <taxon>indigoferoid/millettioid clade</taxon>
        <taxon>Phaseoleae</taxon>
        <taxon>Vigna</taxon>
    </lineage>
</organism>
<name>A0A4D6KZG8_VIGUN</name>
<proteinExistence type="predicted"/>
<protein>
    <submittedName>
        <fullName evidence="2">Uncharacterized protein</fullName>
    </submittedName>
</protein>
<dbReference type="Proteomes" id="UP000501690">
    <property type="component" value="Linkage Group LG1"/>
</dbReference>
<dbReference type="AlphaFoldDB" id="A0A4D6KZG8"/>
<feature type="region of interest" description="Disordered" evidence="1">
    <location>
        <begin position="39"/>
        <end position="58"/>
    </location>
</feature>
<sequence>MSEKWRESGILAQTSGSRLSESIRNPPRLLPELSLRRQAPVLSEKSSRSGEEVSPKRENVKAPLFHCSSSCLGQRSSPERENLSCLSKCFLPDRDLCMDVLW</sequence>
<dbReference type="EMBL" id="CP039345">
    <property type="protein sequence ID" value="QCD79544.1"/>
    <property type="molecule type" value="Genomic_DNA"/>
</dbReference>
<evidence type="ECO:0000313" key="3">
    <source>
        <dbReference type="Proteomes" id="UP000501690"/>
    </source>
</evidence>
<reference evidence="2 3" key="1">
    <citation type="submission" date="2019-04" db="EMBL/GenBank/DDBJ databases">
        <title>An improved genome assembly and genetic linkage map for asparagus bean, Vigna unguiculata ssp. sesquipedialis.</title>
        <authorList>
            <person name="Xia Q."/>
            <person name="Zhang R."/>
            <person name="Dong Y."/>
        </authorList>
    </citation>
    <scope>NUCLEOTIDE SEQUENCE [LARGE SCALE GENOMIC DNA]</scope>
    <source>
        <tissue evidence="2">Leaf</tissue>
    </source>
</reference>
<gene>
    <name evidence="2" type="ORF">DEO72_LG1g3186</name>
</gene>
<keyword evidence="3" id="KW-1185">Reference proteome</keyword>